<protein>
    <submittedName>
        <fullName evidence="2">Uncharacterized protein</fullName>
    </submittedName>
</protein>
<evidence type="ECO:0000313" key="3">
    <source>
        <dbReference type="Proteomes" id="UP001153269"/>
    </source>
</evidence>
<reference evidence="2" key="1">
    <citation type="submission" date="2020-03" db="EMBL/GenBank/DDBJ databases">
        <authorList>
            <person name="Weist P."/>
        </authorList>
    </citation>
    <scope>NUCLEOTIDE SEQUENCE</scope>
</reference>
<name>A0A9N7V0P3_PLEPL</name>
<organism evidence="2 3">
    <name type="scientific">Pleuronectes platessa</name>
    <name type="common">European plaice</name>
    <dbReference type="NCBI Taxonomy" id="8262"/>
    <lineage>
        <taxon>Eukaryota</taxon>
        <taxon>Metazoa</taxon>
        <taxon>Chordata</taxon>
        <taxon>Craniata</taxon>
        <taxon>Vertebrata</taxon>
        <taxon>Euteleostomi</taxon>
        <taxon>Actinopterygii</taxon>
        <taxon>Neopterygii</taxon>
        <taxon>Teleostei</taxon>
        <taxon>Neoteleostei</taxon>
        <taxon>Acanthomorphata</taxon>
        <taxon>Carangaria</taxon>
        <taxon>Pleuronectiformes</taxon>
        <taxon>Pleuronectoidei</taxon>
        <taxon>Pleuronectidae</taxon>
        <taxon>Pleuronectes</taxon>
    </lineage>
</organism>
<feature type="region of interest" description="Disordered" evidence="1">
    <location>
        <begin position="69"/>
        <end position="103"/>
    </location>
</feature>
<keyword evidence="3" id="KW-1185">Reference proteome</keyword>
<comment type="caution">
    <text evidence="2">The sequence shown here is derived from an EMBL/GenBank/DDBJ whole genome shotgun (WGS) entry which is preliminary data.</text>
</comment>
<dbReference type="AlphaFoldDB" id="A0A9N7V0P3"/>
<dbReference type="EMBL" id="CADEAL010002524">
    <property type="protein sequence ID" value="CAB1440835.1"/>
    <property type="molecule type" value="Genomic_DNA"/>
</dbReference>
<dbReference type="Proteomes" id="UP001153269">
    <property type="component" value="Unassembled WGS sequence"/>
</dbReference>
<feature type="region of interest" description="Disordered" evidence="1">
    <location>
        <begin position="1"/>
        <end position="35"/>
    </location>
</feature>
<evidence type="ECO:0000256" key="1">
    <source>
        <dbReference type="SAM" id="MobiDB-lite"/>
    </source>
</evidence>
<accession>A0A9N7V0P3</accession>
<proteinExistence type="predicted"/>
<sequence length="103" mass="11044">MSDHLPEEAGMAVSVRMCGGERQTGSTEENPTRPGDVIIEVWWKADVNPATKQKDCSAKGRRHLATELLTPASPSGGFNRYSATPIPNKPLPIPINSGQSSSE</sequence>
<evidence type="ECO:0000313" key="2">
    <source>
        <dbReference type="EMBL" id="CAB1440835.1"/>
    </source>
</evidence>
<gene>
    <name evidence="2" type="ORF">PLEPLA_LOCUS28629</name>
</gene>